<keyword evidence="1" id="KW-1133">Transmembrane helix</keyword>
<feature type="transmembrane region" description="Helical" evidence="1">
    <location>
        <begin position="47"/>
        <end position="66"/>
    </location>
</feature>
<gene>
    <name evidence="2" type="ORF">FRZ44_00250</name>
</gene>
<accession>A0A5J6MEU8</accession>
<keyword evidence="1" id="KW-0812">Transmembrane</keyword>
<protein>
    <submittedName>
        <fullName evidence="2">Uncharacterized protein</fullName>
    </submittedName>
</protein>
<evidence type="ECO:0000313" key="3">
    <source>
        <dbReference type="Proteomes" id="UP000326202"/>
    </source>
</evidence>
<sequence length="109" mass="11646">MTEAPPLALEPPPRPPLIAPLIGLWLVMLVGAGLIGGYLLPRCIATLPPGISIATVFFISLAGAMGRRRGLSWPWLISLVLVYGVLTWFTIAFAILAGNFMVSGLCKLF</sequence>
<keyword evidence="3" id="KW-1185">Reference proteome</keyword>
<feature type="transmembrane region" description="Helical" evidence="1">
    <location>
        <begin position="72"/>
        <end position="97"/>
    </location>
</feature>
<organism evidence="2 3">
    <name type="scientific">Hypericibacter terrae</name>
    <dbReference type="NCBI Taxonomy" id="2602015"/>
    <lineage>
        <taxon>Bacteria</taxon>
        <taxon>Pseudomonadati</taxon>
        <taxon>Pseudomonadota</taxon>
        <taxon>Alphaproteobacteria</taxon>
        <taxon>Rhodospirillales</taxon>
        <taxon>Dongiaceae</taxon>
        <taxon>Hypericibacter</taxon>
    </lineage>
</organism>
<dbReference type="OrthoDB" id="9986775at2"/>
<dbReference type="RefSeq" id="WP_151175270.1">
    <property type="nucleotide sequence ID" value="NZ_CP042906.1"/>
</dbReference>
<evidence type="ECO:0000256" key="1">
    <source>
        <dbReference type="SAM" id="Phobius"/>
    </source>
</evidence>
<name>A0A5J6MEU8_9PROT</name>
<dbReference type="Proteomes" id="UP000326202">
    <property type="component" value="Chromosome"/>
</dbReference>
<dbReference type="AlphaFoldDB" id="A0A5J6MEU8"/>
<evidence type="ECO:0000313" key="2">
    <source>
        <dbReference type="EMBL" id="QEX14750.1"/>
    </source>
</evidence>
<reference evidence="2 3" key="1">
    <citation type="submission" date="2019-08" db="EMBL/GenBank/DDBJ databases">
        <title>Hyperibacter terrae gen. nov., sp. nov. and Hyperibacter viscosus sp. nov., two new members in the family Rhodospirillaceae isolated from the rhizosphere of Hypericum perforatum.</title>
        <authorList>
            <person name="Noviana Z."/>
        </authorList>
    </citation>
    <scope>NUCLEOTIDE SEQUENCE [LARGE SCALE GENOMIC DNA]</scope>
    <source>
        <strain evidence="2 3">R5913</strain>
    </source>
</reference>
<proteinExistence type="predicted"/>
<feature type="transmembrane region" description="Helical" evidence="1">
    <location>
        <begin position="17"/>
        <end position="40"/>
    </location>
</feature>
<dbReference type="KEGG" id="htq:FRZ44_00250"/>
<dbReference type="EMBL" id="CP042906">
    <property type="protein sequence ID" value="QEX14750.1"/>
    <property type="molecule type" value="Genomic_DNA"/>
</dbReference>
<keyword evidence="1" id="KW-0472">Membrane</keyword>